<dbReference type="InterPro" id="IPR049730">
    <property type="entry name" value="SNF2/RAD54-like_C"/>
</dbReference>
<dbReference type="InterPro" id="IPR038718">
    <property type="entry name" value="SNF2-like_sf"/>
</dbReference>
<dbReference type="HOGENOM" id="CLU_006041_1_0_9"/>
<sequence length="594" mass="68511">MYVPPIAIAIKSGKTKKVDVNMTEIPITFQRDWIDHFKTRVQEDGPWHHRELYRLAWEATHACAVSDFNELQCLRHLPHLTPLPHQIETAQKVICDMHGRALLADEVGLGKTIEAGLILKEYMVRGLVKKVLILVPASLVVQWVRELNSKFSIPAVAQRKEYMWTQYDIIVASIDTAKRPPHRDIVLNQPYDLVIIDEAHKLKNKNTKNYQFIQELKKKYCLLLTATPIQNELDELYNLITLLKPGHLGQSAQFQQSYVESKRQVKNNETLKNELKKIMVRNRRSDGKVEFTARHVITVPIELSAEERQLYESVSRFVQEQYHGAEGGYKNPLALITLQREICSSRDAAFMTLVHMHNRAPESSPLRRSIVELIEMLKQVSTNQKAEKVIDIIKETDDKVIIFTEYRATQEYLQHILAQQGITSVLFRGGFKRSKKDWMSQLFEQRAQVLIATEAGGEGINLQFCNRLINYDMPWNPMRVEQRIGRIHRLGQTRDVYIYNLATQGTIEEKILNLLYEKINLFKMVIGELETIIDRLHLNKSLEKNIIDILLSSRSEGELTIKMDNLSQVIQSVQDSTDSIQKTATDSWEGAVLP</sequence>
<gene>
    <name evidence="7" type="ORF">HMPREF0083_01443</name>
</gene>
<evidence type="ECO:0000256" key="3">
    <source>
        <dbReference type="ARBA" id="ARBA00022806"/>
    </source>
</evidence>
<dbReference type="InterPro" id="IPR057342">
    <property type="entry name" value="DEXDc_RapA"/>
</dbReference>
<organism evidence="7 8">
    <name type="scientific">Aneurinibacillus aneurinilyticus ATCC 12856</name>
    <dbReference type="NCBI Taxonomy" id="649747"/>
    <lineage>
        <taxon>Bacteria</taxon>
        <taxon>Bacillati</taxon>
        <taxon>Bacillota</taxon>
        <taxon>Bacilli</taxon>
        <taxon>Bacillales</taxon>
        <taxon>Paenibacillaceae</taxon>
        <taxon>Aneurinibacillus group</taxon>
        <taxon>Aneurinibacillus</taxon>
    </lineage>
</organism>
<dbReference type="PROSITE" id="PS51192">
    <property type="entry name" value="HELICASE_ATP_BIND_1"/>
    <property type="match status" value="1"/>
</dbReference>
<evidence type="ECO:0000313" key="7">
    <source>
        <dbReference type="EMBL" id="ERI10537.1"/>
    </source>
</evidence>
<name>U1YEL8_ANEAE</name>
<evidence type="ECO:0000256" key="4">
    <source>
        <dbReference type="ARBA" id="ARBA00022840"/>
    </source>
</evidence>
<keyword evidence="1" id="KW-0547">Nucleotide-binding</keyword>
<dbReference type="SMART" id="SM00487">
    <property type="entry name" value="DEXDc"/>
    <property type="match status" value="1"/>
</dbReference>
<dbReference type="GO" id="GO:0016787">
    <property type="term" value="F:hydrolase activity"/>
    <property type="evidence" value="ECO:0007669"/>
    <property type="project" value="UniProtKB-KW"/>
</dbReference>
<evidence type="ECO:0000256" key="1">
    <source>
        <dbReference type="ARBA" id="ARBA00022741"/>
    </source>
</evidence>
<evidence type="ECO:0000256" key="2">
    <source>
        <dbReference type="ARBA" id="ARBA00022801"/>
    </source>
</evidence>
<dbReference type="STRING" id="649747.HMPREF0083_01443"/>
<dbReference type="Gene3D" id="3.40.50.10810">
    <property type="entry name" value="Tandem AAA-ATPase domain"/>
    <property type="match status" value="1"/>
</dbReference>
<dbReference type="CDD" id="cd18011">
    <property type="entry name" value="DEXDc_RapA"/>
    <property type="match status" value="1"/>
</dbReference>
<dbReference type="PROSITE" id="PS51194">
    <property type="entry name" value="HELICASE_CTER"/>
    <property type="match status" value="1"/>
</dbReference>
<dbReference type="Pfam" id="PF00176">
    <property type="entry name" value="SNF2-rel_dom"/>
    <property type="match status" value="1"/>
</dbReference>
<dbReference type="InterPro" id="IPR027417">
    <property type="entry name" value="P-loop_NTPase"/>
</dbReference>
<feature type="domain" description="Helicase C-terminal" evidence="6">
    <location>
        <begin position="385"/>
        <end position="537"/>
    </location>
</feature>
<keyword evidence="4" id="KW-0067">ATP-binding</keyword>
<reference evidence="7 8" key="1">
    <citation type="submission" date="2013-08" db="EMBL/GenBank/DDBJ databases">
        <authorList>
            <person name="Weinstock G."/>
            <person name="Sodergren E."/>
            <person name="Wylie T."/>
            <person name="Fulton L."/>
            <person name="Fulton R."/>
            <person name="Fronick C."/>
            <person name="O'Laughlin M."/>
            <person name="Godfrey J."/>
            <person name="Miner T."/>
            <person name="Herter B."/>
            <person name="Appelbaum E."/>
            <person name="Cordes M."/>
            <person name="Lek S."/>
            <person name="Wollam A."/>
            <person name="Pepin K.H."/>
            <person name="Palsikar V.B."/>
            <person name="Mitreva M."/>
            <person name="Wilson R.K."/>
        </authorList>
    </citation>
    <scope>NUCLEOTIDE SEQUENCE [LARGE SCALE GENOMIC DNA]</scope>
    <source>
        <strain evidence="7 8">ATCC 12856</strain>
    </source>
</reference>
<accession>U1YEL8</accession>
<proteinExistence type="predicted"/>
<dbReference type="GO" id="GO:0005524">
    <property type="term" value="F:ATP binding"/>
    <property type="evidence" value="ECO:0007669"/>
    <property type="project" value="UniProtKB-KW"/>
</dbReference>
<evidence type="ECO:0000259" key="6">
    <source>
        <dbReference type="PROSITE" id="PS51194"/>
    </source>
</evidence>
<dbReference type="Pfam" id="PF00271">
    <property type="entry name" value="Helicase_C"/>
    <property type="match status" value="1"/>
</dbReference>
<evidence type="ECO:0000313" key="8">
    <source>
        <dbReference type="Proteomes" id="UP000016511"/>
    </source>
</evidence>
<keyword evidence="8" id="KW-1185">Reference proteome</keyword>
<dbReference type="GO" id="GO:0004386">
    <property type="term" value="F:helicase activity"/>
    <property type="evidence" value="ECO:0007669"/>
    <property type="project" value="UniProtKB-KW"/>
</dbReference>
<comment type="caution">
    <text evidence="7">The sequence shown here is derived from an EMBL/GenBank/DDBJ whole genome shotgun (WGS) entry which is preliminary data.</text>
</comment>
<keyword evidence="2" id="KW-0378">Hydrolase</keyword>
<protein>
    <submittedName>
        <fullName evidence="7">Protein, SNF2 family</fullName>
    </submittedName>
</protein>
<dbReference type="InterPro" id="IPR000330">
    <property type="entry name" value="SNF2_N"/>
</dbReference>
<dbReference type="PATRIC" id="fig|649747.3.peg.1309"/>
<dbReference type="SMART" id="SM00490">
    <property type="entry name" value="HELICc"/>
    <property type="match status" value="1"/>
</dbReference>
<keyword evidence="3" id="KW-0347">Helicase</keyword>
<dbReference type="EMBL" id="AWSJ01000092">
    <property type="protein sequence ID" value="ERI10537.1"/>
    <property type="molecule type" value="Genomic_DNA"/>
</dbReference>
<dbReference type="SUPFAM" id="SSF52540">
    <property type="entry name" value="P-loop containing nucleoside triphosphate hydrolases"/>
    <property type="match status" value="2"/>
</dbReference>
<dbReference type="PANTHER" id="PTHR10799">
    <property type="entry name" value="SNF2/RAD54 HELICASE FAMILY"/>
    <property type="match status" value="1"/>
</dbReference>
<dbReference type="CDD" id="cd18793">
    <property type="entry name" value="SF2_C_SNF"/>
    <property type="match status" value="1"/>
</dbReference>
<feature type="domain" description="Helicase ATP-binding" evidence="5">
    <location>
        <begin position="92"/>
        <end position="246"/>
    </location>
</feature>
<evidence type="ECO:0000259" key="5">
    <source>
        <dbReference type="PROSITE" id="PS51192"/>
    </source>
</evidence>
<dbReference type="AlphaFoldDB" id="U1YEL8"/>
<dbReference type="InterPro" id="IPR001650">
    <property type="entry name" value="Helicase_C-like"/>
</dbReference>
<dbReference type="InterPro" id="IPR014001">
    <property type="entry name" value="Helicase_ATP-bd"/>
</dbReference>
<dbReference type="Gene3D" id="3.40.50.300">
    <property type="entry name" value="P-loop containing nucleotide triphosphate hydrolases"/>
    <property type="match status" value="1"/>
</dbReference>
<dbReference type="Proteomes" id="UP000016511">
    <property type="component" value="Unassembled WGS sequence"/>
</dbReference>
<dbReference type="eggNOG" id="COG0553">
    <property type="taxonomic scope" value="Bacteria"/>
</dbReference>